<evidence type="ECO:0000313" key="9">
    <source>
        <dbReference type="Proteomes" id="UP000192247"/>
    </source>
</evidence>
<dbReference type="EMBL" id="MNPL01015249">
    <property type="protein sequence ID" value="OQR71167.1"/>
    <property type="molecule type" value="Genomic_DNA"/>
</dbReference>
<keyword evidence="2" id="KW-0762">Sugar transport</keyword>
<evidence type="ECO:0000256" key="4">
    <source>
        <dbReference type="ARBA" id="ARBA00022989"/>
    </source>
</evidence>
<feature type="transmembrane region" description="Helical" evidence="7">
    <location>
        <begin position="316"/>
        <end position="335"/>
    </location>
</feature>
<dbReference type="Pfam" id="PF04142">
    <property type="entry name" value="Nuc_sug_transp"/>
    <property type="match status" value="1"/>
</dbReference>
<keyword evidence="2" id="KW-0813">Transport</keyword>
<name>A0A1V9XCB9_9ACAR</name>
<dbReference type="Proteomes" id="UP000192247">
    <property type="component" value="Unassembled WGS sequence"/>
</dbReference>
<feature type="transmembrane region" description="Helical" evidence="7">
    <location>
        <begin position="466"/>
        <end position="487"/>
    </location>
</feature>
<evidence type="ECO:0000256" key="3">
    <source>
        <dbReference type="ARBA" id="ARBA00022692"/>
    </source>
</evidence>
<feature type="region of interest" description="Disordered" evidence="6">
    <location>
        <begin position="126"/>
        <end position="147"/>
    </location>
</feature>
<sequence length="580" mass="63252">MSRTPTPVDSPLFRCPPASASPQLVGAVLTVVIMSGAIFAVFSSAQLDRSQLFVLQSAQLTRLMGEDDDRSATRRCPPQAVLPTSPELSTFSAQTHTGKRQADRQALRRSQLEGRLSICTGSVVAGGEQGEKSGEVKERDAINTGTTSTRVVSTARLNESIVYAQAYTERLAPPTNCSKGSSERLTMFSTTAPAVTHAMVVDDLSTDRSTQVPVPIKISRSTEEDEAFTQPSKSSVPVVNVCCRKNSMPLQDIELACSVTSDSIAGKTALSREVVLTSIPSLVLCFAMACIDAVKLVVSFAMKDSNNDRYPLDSCMVVLLIELIKAIVALGLHIGRGGGNPLTKFDVRTIVPCVIYAITNNIFFIALLFVSPPVWMILIQMRLIFLLFIYRVMFKHTIVAAQWVGAVFLVVSVALMQVDHVHDFMNAVGPALILATISSLLSALAGVYIELILKTEGDSELWRRQFHLYSGSALVSIIPFLVSKYHFGRLTFDLVGDSALLNLFICASIVLSAAFGIATSLVIKKLDNIIRLQLGALVYIFTALLNKVVFPDKFDLSGWYALSVLLVLYSMYIMERKSFR</sequence>
<feature type="compositionally biased region" description="Polar residues" evidence="6">
    <location>
        <begin position="86"/>
        <end position="96"/>
    </location>
</feature>
<keyword evidence="3 7" id="KW-0812">Transmembrane</keyword>
<dbReference type="InterPro" id="IPR007271">
    <property type="entry name" value="Nuc_sug_transpt"/>
</dbReference>
<feature type="transmembrane region" description="Helical" evidence="7">
    <location>
        <begin position="430"/>
        <end position="454"/>
    </location>
</feature>
<evidence type="ECO:0000313" key="8">
    <source>
        <dbReference type="EMBL" id="OQR71167.1"/>
    </source>
</evidence>
<evidence type="ECO:0000256" key="7">
    <source>
        <dbReference type="SAM" id="Phobius"/>
    </source>
</evidence>
<gene>
    <name evidence="8" type="ORF">BIW11_11165</name>
</gene>
<evidence type="ECO:0000256" key="6">
    <source>
        <dbReference type="SAM" id="MobiDB-lite"/>
    </source>
</evidence>
<dbReference type="PANTHER" id="PTHR10231">
    <property type="entry name" value="NUCLEOTIDE-SUGAR TRANSMEMBRANE TRANSPORTER"/>
    <property type="match status" value="1"/>
</dbReference>
<dbReference type="STRING" id="418985.A0A1V9XCB9"/>
<keyword evidence="4 7" id="KW-1133">Transmembrane helix</keyword>
<feature type="transmembrane region" description="Helical" evidence="7">
    <location>
        <begin position="499"/>
        <end position="523"/>
    </location>
</feature>
<feature type="transmembrane region" description="Helical" evidence="7">
    <location>
        <begin position="556"/>
        <end position="574"/>
    </location>
</feature>
<dbReference type="InParanoid" id="A0A1V9XCB9"/>
<dbReference type="GO" id="GO:0015165">
    <property type="term" value="F:pyrimidine nucleotide-sugar transmembrane transporter activity"/>
    <property type="evidence" value="ECO:0007669"/>
    <property type="project" value="InterPro"/>
</dbReference>
<reference evidence="8 9" key="1">
    <citation type="journal article" date="2017" name="Gigascience">
        <title>Draft genome of the honey bee ectoparasitic mite, Tropilaelaps mercedesae, is shaped by the parasitic life history.</title>
        <authorList>
            <person name="Dong X."/>
            <person name="Armstrong S.D."/>
            <person name="Xia D."/>
            <person name="Makepeace B.L."/>
            <person name="Darby A.C."/>
            <person name="Kadowaki T."/>
        </authorList>
    </citation>
    <scope>NUCLEOTIDE SEQUENCE [LARGE SCALE GENOMIC DNA]</scope>
    <source>
        <strain evidence="8">Wuxi-XJTLU</strain>
    </source>
</reference>
<feature type="transmembrane region" description="Helical" evidence="7">
    <location>
        <begin position="530"/>
        <end position="550"/>
    </location>
</feature>
<dbReference type="GO" id="GO:0000139">
    <property type="term" value="C:Golgi membrane"/>
    <property type="evidence" value="ECO:0007669"/>
    <property type="project" value="InterPro"/>
</dbReference>
<feature type="region of interest" description="Disordered" evidence="6">
    <location>
        <begin position="65"/>
        <end position="103"/>
    </location>
</feature>
<dbReference type="OrthoDB" id="419167at2759"/>
<organism evidence="8 9">
    <name type="scientific">Tropilaelaps mercedesae</name>
    <dbReference type="NCBI Taxonomy" id="418985"/>
    <lineage>
        <taxon>Eukaryota</taxon>
        <taxon>Metazoa</taxon>
        <taxon>Ecdysozoa</taxon>
        <taxon>Arthropoda</taxon>
        <taxon>Chelicerata</taxon>
        <taxon>Arachnida</taxon>
        <taxon>Acari</taxon>
        <taxon>Parasitiformes</taxon>
        <taxon>Mesostigmata</taxon>
        <taxon>Gamasina</taxon>
        <taxon>Dermanyssoidea</taxon>
        <taxon>Laelapidae</taxon>
        <taxon>Tropilaelaps</taxon>
    </lineage>
</organism>
<feature type="transmembrane region" description="Helical" evidence="7">
    <location>
        <begin position="347"/>
        <end position="369"/>
    </location>
</feature>
<keyword evidence="9" id="KW-1185">Reference proteome</keyword>
<protein>
    <submittedName>
        <fullName evidence="8">CMP-sialic acid transporter 4-like</fullName>
    </submittedName>
</protein>
<feature type="transmembrane region" description="Helical" evidence="7">
    <location>
        <begin position="375"/>
        <end position="393"/>
    </location>
</feature>
<feature type="transmembrane region" description="Helical" evidence="7">
    <location>
        <begin position="400"/>
        <end position="418"/>
    </location>
</feature>
<proteinExistence type="predicted"/>
<evidence type="ECO:0000256" key="2">
    <source>
        <dbReference type="ARBA" id="ARBA00022597"/>
    </source>
</evidence>
<comment type="subcellular location">
    <subcellularLocation>
        <location evidence="1">Membrane</location>
        <topology evidence="1">Multi-pass membrane protein</topology>
    </subcellularLocation>
</comment>
<feature type="transmembrane region" description="Helical" evidence="7">
    <location>
        <begin position="274"/>
        <end position="296"/>
    </location>
</feature>
<comment type="caution">
    <text evidence="8">The sequence shown here is derived from an EMBL/GenBank/DDBJ whole genome shotgun (WGS) entry which is preliminary data.</text>
</comment>
<evidence type="ECO:0000256" key="1">
    <source>
        <dbReference type="ARBA" id="ARBA00004141"/>
    </source>
</evidence>
<keyword evidence="5 7" id="KW-0472">Membrane</keyword>
<dbReference type="AlphaFoldDB" id="A0A1V9XCB9"/>
<feature type="compositionally biased region" description="Basic and acidic residues" evidence="6">
    <location>
        <begin position="129"/>
        <end position="141"/>
    </location>
</feature>
<feature type="transmembrane region" description="Helical" evidence="7">
    <location>
        <begin position="20"/>
        <end position="42"/>
    </location>
</feature>
<accession>A0A1V9XCB9</accession>
<evidence type="ECO:0000256" key="5">
    <source>
        <dbReference type="ARBA" id="ARBA00023136"/>
    </source>
</evidence>